<dbReference type="GO" id="GO:0080043">
    <property type="term" value="F:quercetin 3-O-glucosyltransferase activity"/>
    <property type="evidence" value="ECO:0007669"/>
    <property type="project" value="TreeGrafter"/>
</dbReference>
<organism evidence="3">
    <name type="scientific">Daucus carota subsp. sativus</name>
    <name type="common">Carrot</name>
    <dbReference type="NCBI Taxonomy" id="79200"/>
    <lineage>
        <taxon>Eukaryota</taxon>
        <taxon>Viridiplantae</taxon>
        <taxon>Streptophyta</taxon>
        <taxon>Embryophyta</taxon>
        <taxon>Tracheophyta</taxon>
        <taxon>Spermatophyta</taxon>
        <taxon>Magnoliopsida</taxon>
        <taxon>eudicotyledons</taxon>
        <taxon>Gunneridae</taxon>
        <taxon>Pentapetalae</taxon>
        <taxon>asterids</taxon>
        <taxon>campanulids</taxon>
        <taxon>Apiales</taxon>
        <taxon>Apiaceae</taxon>
        <taxon>Apioideae</taxon>
        <taxon>Scandiceae</taxon>
        <taxon>Daucinae</taxon>
        <taxon>Daucus</taxon>
        <taxon>Daucus sect. Daucus</taxon>
    </lineage>
</organism>
<dbReference type="GO" id="GO:0080044">
    <property type="term" value="F:quercetin 7-O-glucosyltransferase activity"/>
    <property type="evidence" value="ECO:0007669"/>
    <property type="project" value="TreeGrafter"/>
</dbReference>
<evidence type="ECO:0000256" key="1">
    <source>
        <dbReference type="ARBA" id="ARBA00009995"/>
    </source>
</evidence>
<sequence>MAKLLYSKGIFVTFVNTDYNHKRFLKSGGAQALDGLPGFNFESIPDGLHSSDSDVTQDITALCHSIFEKEMLLPFKNLLTQLNTGTNQVTSILSDGFMPFAADAAHSHEVPIILFWTVAACAFMGFLQFKNALERGLVPFKDDSYLTNGCLDTIIDWIPGMGEIRFGDLPSHIRIKDSDDVVFKFVIESTQSGTNATGHVLHTFDDLELKVLNAISSMFKGNCLVIREKVKVRGMDSLTRAAGKQAHVVCIPLPFQSHIKGMLKMAKLLYSKGIFITFVNTEFNHRRLLKSEGAHSLDGLPGFKFETFPDGLDASESDNTQDLRELCALVINNKMAAPLENLLRRLNAGIHQVTSVLSDGFMSWAADVAHSLGIPVVKLWTVAGFGFMGIYHFKSALERGLIPLKGFLMFRN</sequence>
<dbReference type="STRING" id="79200.A0A166F7A6"/>
<accession>A0A166F7A6</accession>
<dbReference type="Gene3D" id="3.40.50.2000">
    <property type="entry name" value="Glycogen Phosphorylase B"/>
    <property type="match status" value="2"/>
</dbReference>
<dbReference type="Gramene" id="KZN07424">
    <property type="protein sequence ID" value="KZN07424"/>
    <property type="gene ID" value="DCAR_008261"/>
</dbReference>
<comment type="caution">
    <text evidence="3">The sequence shown here is derived from an EMBL/GenBank/DDBJ whole genome shotgun (WGS) entry which is preliminary data.</text>
</comment>
<dbReference type="SUPFAM" id="SSF53756">
    <property type="entry name" value="UDP-Glycosyltransferase/glycogen phosphorylase"/>
    <property type="match status" value="2"/>
</dbReference>
<dbReference type="EMBL" id="LNRQ01000002">
    <property type="protein sequence ID" value="KZN07424.1"/>
    <property type="molecule type" value="Genomic_DNA"/>
</dbReference>
<feature type="domain" description="Glycosyltransferase N-terminal" evidence="2">
    <location>
        <begin position="247"/>
        <end position="372"/>
    </location>
</feature>
<comment type="similarity">
    <text evidence="1">Belongs to the UDP-glycosyltransferase family.</text>
</comment>
<name>A0A166F7A6_DAUCS</name>
<proteinExistence type="inferred from homology"/>
<gene>
    <name evidence="3" type="ORF">DCAR_008261</name>
</gene>
<protein>
    <recommendedName>
        <fullName evidence="2">Glycosyltransferase N-terminal domain-containing protein</fullName>
    </recommendedName>
</protein>
<evidence type="ECO:0000313" key="3">
    <source>
        <dbReference type="EMBL" id="KZN07424.1"/>
    </source>
</evidence>
<reference evidence="3" key="1">
    <citation type="journal article" date="2016" name="Nat. Genet.">
        <title>A high-quality carrot genome assembly provides new insights into carotenoid accumulation and asterid genome evolution.</title>
        <authorList>
            <person name="Iorizzo M."/>
            <person name="Ellison S."/>
            <person name="Senalik D."/>
            <person name="Zeng P."/>
            <person name="Satapoomin P."/>
            <person name="Huang J."/>
            <person name="Bowman M."/>
            <person name="Iovene M."/>
            <person name="Sanseverino W."/>
            <person name="Cavagnaro P."/>
            <person name="Yildiz M."/>
            <person name="Macko-Podgorni A."/>
            <person name="Moranska E."/>
            <person name="Grzebelus E."/>
            <person name="Grzebelus D."/>
            <person name="Ashrafi H."/>
            <person name="Zheng Z."/>
            <person name="Cheng S."/>
            <person name="Spooner D."/>
            <person name="Van Deynze A."/>
            <person name="Simon P."/>
        </authorList>
    </citation>
    <scope>NUCLEOTIDE SEQUENCE [LARGE SCALE GENOMIC DNA]</scope>
    <source>
        <tissue evidence="3">Leaf</tissue>
    </source>
</reference>
<dbReference type="PANTHER" id="PTHR11926:SF1551">
    <property type="entry name" value="GLYCOSYLTRANSFERASE"/>
    <property type="match status" value="1"/>
</dbReference>
<dbReference type="InterPro" id="IPR058980">
    <property type="entry name" value="Glyco_transf_N"/>
</dbReference>
<dbReference type="PANTHER" id="PTHR11926">
    <property type="entry name" value="GLUCOSYL/GLUCURONOSYL TRANSFERASES"/>
    <property type="match status" value="1"/>
</dbReference>
<evidence type="ECO:0000259" key="2">
    <source>
        <dbReference type="Pfam" id="PF26168"/>
    </source>
</evidence>
<dbReference type="Pfam" id="PF26168">
    <property type="entry name" value="Glyco_transf_N"/>
    <property type="match status" value="1"/>
</dbReference>
<dbReference type="AlphaFoldDB" id="A0A166F7A6"/>